<dbReference type="Proteomes" id="UP001234798">
    <property type="component" value="Plasmid unnamed"/>
</dbReference>
<reference evidence="1 2" key="1">
    <citation type="submission" date="2023-08" db="EMBL/GenBank/DDBJ databases">
        <title>Achromobacter seleniivolatilans sp. nov., isolated from seleniferous soil.</title>
        <authorList>
            <person name="Zhang S."/>
            <person name="Li K."/>
            <person name="Peng J."/>
            <person name="Zhao Q."/>
            <person name="Wang H."/>
            <person name="Guo Y."/>
        </authorList>
    </citation>
    <scope>NUCLEOTIDE SEQUENCE [LARGE SCALE GENOMIC DNA]</scope>
    <source>
        <strain evidence="1 2">R39</strain>
        <plasmid evidence="1 2">unnamed</plasmid>
    </source>
</reference>
<dbReference type="EMBL" id="CP132977">
    <property type="protein sequence ID" value="WMD23962.1"/>
    <property type="molecule type" value="Genomic_DNA"/>
</dbReference>
<keyword evidence="1" id="KW-0614">Plasmid</keyword>
<gene>
    <name evidence="1" type="ORF">RAS12_30480</name>
</gene>
<protein>
    <submittedName>
        <fullName evidence="1">Uncharacterized protein</fullName>
    </submittedName>
</protein>
<name>A0ABY9MAB0_9BURK</name>
<dbReference type="RefSeq" id="WP_306951912.1">
    <property type="nucleotide sequence ID" value="NZ_CP132977.1"/>
</dbReference>
<evidence type="ECO:0000313" key="1">
    <source>
        <dbReference type="EMBL" id="WMD23962.1"/>
    </source>
</evidence>
<organism evidence="1 2">
    <name type="scientific">Achromobacter seleniivolatilans</name>
    <dbReference type="NCBI Taxonomy" id="3047478"/>
    <lineage>
        <taxon>Bacteria</taxon>
        <taxon>Pseudomonadati</taxon>
        <taxon>Pseudomonadota</taxon>
        <taxon>Betaproteobacteria</taxon>
        <taxon>Burkholderiales</taxon>
        <taxon>Alcaligenaceae</taxon>
        <taxon>Achromobacter</taxon>
    </lineage>
</organism>
<proteinExistence type="predicted"/>
<keyword evidence="2" id="KW-1185">Reference proteome</keyword>
<evidence type="ECO:0000313" key="2">
    <source>
        <dbReference type="Proteomes" id="UP001234798"/>
    </source>
</evidence>
<sequence>MIADLNAAPFILDAQTGQILFARHGEGASNAHELAQDLLTFVAAAAAIGVVFHLADGDLRNDELELKPEYRAAAILHAAHLHQLWIGRSGPGMSG</sequence>
<geneLocation type="plasmid" evidence="1 2">
    <name>unnamed</name>
</geneLocation>
<accession>A0ABY9MAB0</accession>